<keyword evidence="5" id="KW-1185">Reference proteome</keyword>
<comment type="caution">
    <text evidence="4">The sequence shown here is derived from an EMBL/GenBank/DDBJ whole genome shotgun (WGS) entry which is preliminary data.</text>
</comment>
<dbReference type="Gene3D" id="2.120.10.30">
    <property type="entry name" value="TolB, C-terminal domain"/>
    <property type="match status" value="1"/>
</dbReference>
<accession>A0A368MXW1</accession>
<dbReference type="RefSeq" id="WP_114303664.1">
    <property type="nucleotide sequence ID" value="NZ_QPIE01000004.1"/>
</dbReference>
<evidence type="ECO:0000313" key="5">
    <source>
        <dbReference type="Proteomes" id="UP000252172"/>
    </source>
</evidence>
<sequence>MKTNYFLFFLMALFAGNVSAQESILVINSGTKQIAQLNAVDGTVMNPAFIDMSTVSSGTIKGIAQVGDKIWISDQTQDKIHIYNLDGTFSSVITGGLDNLRGLNVVNNEVWVTNAGSGNSATANSIARFSTAGTFLGFYPSITSPFDVLDSKNGFVYISSLSNNGIQKMDYTGNVTGNFVAPGFFQNTQQINLNNAGNMIVAVFQNHSGGNNAGIYVLSITDASILNYWPVTAGQLRGTIQTGNGNYLYSTGSGVFSIDAATGTVSSVASGAYQYFTKINTAAMGTSEAKSTDVKLYPNPVSDRLYITSQKKIKDVMVYSADGKLLKKLSEVKTDLLVSDLPPGTYFMMMTIDNTQKSVKFIKK</sequence>
<feature type="signal peptide" evidence="2">
    <location>
        <begin position="1"/>
        <end position="20"/>
    </location>
</feature>
<dbReference type="SUPFAM" id="SSF63829">
    <property type="entry name" value="Calcium-dependent phosphotriesterase"/>
    <property type="match status" value="1"/>
</dbReference>
<keyword evidence="1 2" id="KW-0732">Signal</keyword>
<dbReference type="AlphaFoldDB" id="A0A368MXW1"/>
<evidence type="ECO:0000313" key="4">
    <source>
        <dbReference type="EMBL" id="RCU43077.1"/>
    </source>
</evidence>
<evidence type="ECO:0000256" key="1">
    <source>
        <dbReference type="ARBA" id="ARBA00022729"/>
    </source>
</evidence>
<name>A0A368MXW1_9FLAO</name>
<evidence type="ECO:0000259" key="3">
    <source>
        <dbReference type="Pfam" id="PF18962"/>
    </source>
</evidence>
<gene>
    <name evidence="4" type="ORF">DQ356_06500</name>
</gene>
<evidence type="ECO:0000256" key="2">
    <source>
        <dbReference type="SAM" id="SignalP"/>
    </source>
</evidence>
<reference evidence="4 5" key="1">
    <citation type="submission" date="2018-07" db="EMBL/GenBank/DDBJ databases">
        <title>Chryseobacterium lacus sp. nov., isolated from lake water.</title>
        <authorList>
            <person name="Li C.-M."/>
        </authorList>
    </citation>
    <scope>NUCLEOTIDE SEQUENCE [LARGE SCALE GENOMIC DNA]</scope>
    <source>
        <strain evidence="4 5">YLOS41</strain>
    </source>
</reference>
<feature type="domain" description="Secretion system C-terminal sorting" evidence="3">
    <location>
        <begin position="296"/>
        <end position="362"/>
    </location>
</feature>
<dbReference type="OrthoDB" id="1232764at2"/>
<dbReference type="Pfam" id="PF18962">
    <property type="entry name" value="Por_Secre_tail"/>
    <property type="match status" value="1"/>
</dbReference>
<organism evidence="4 5">
    <name type="scientific">Chryseobacterium lacus</name>
    <dbReference type="NCBI Taxonomy" id="2058346"/>
    <lineage>
        <taxon>Bacteria</taxon>
        <taxon>Pseudomonadati</taxon>
        <taxon>Bacteroidota</taxon>
        <taxon>Flavobacteriia</taxon>
        <taxon>Flavobacteriales</taxon>
        <taxon>Weeksellaceae</taxon>
        <taxon>Chryseobacterium group</taxon>
        <taxon>Chryseobacterium</taxon>
    </lineage>
</organism>
<dbReference type="NCBIfam" id="TIGR04183">
    <property type="entry name" value="Por_Secre_tail"/>
    <property type="match status" value="1"/>
</dbReference>
<dbReference type="Proteomes" id="UP000252172">
    <property type="component" value="Unassembled WGS sequence"/>
</dbReference>
<proteinExistence type="predicted"/>
<dbReference type="InterPro" id="IPR026444">
    <property type="entry name" value="Secre_tail"/>
</dbReference>
<protein>
    <submittedName>
        <fullName evidence="4">T9SS C-terminal target domain-containing protein</fullName>
    </submittedName>
</protein>
<dbReference type="EMBL" id="QPIE01000004">
    <property type="protein sequence ID" value="RCU43077.1"/>
    <property type="molecule type" value="Genomic_DNA"/>
</dbReference>
<feature type="chain" id="PRO_5016943496" evidence="2">
    <location>
        <begin position="21"/>
        <end position="364"/>
    </location>
</feature>
<dbReference type="InterPro" id="IPR011042">
    <property type="entry name" value="6-blade_b-propeller_TolB-like"/>
</dbReference>